<protein>
    <recommendedName>
        <fullName evidence="1">REase associating with pPIWI RE domain-containing protein</fullName>
    </recommendedName>
</protein>
<proteinExistence type="predicted"/>
<dbReference type="EMBL" id="APJA01000012">
    <property type="protein sequence ID" value="ERK30498.1"/>
    <property type="molecule type" value="Genomic_DNA"/>
</dbReference>
<evidence type="ECO:0000313" key="2">
    <source>
        <dbReference type="EMBL" id="ERK30498.1"/>
    </source>
</evidence>
<evidence type="ECO:0000259" key="1">
    <source>
        <dbReference type="Pfam" id="PF18154"/>
    </source>
</evidence>
<dbReference type="STRING" id="1294142.CINTURNW_2267"/>
<comment type="caution">
    <text evidence="2">The sequence shown here is derived from an EMBL/GenBank/DDBJ whole genome shotgun (WGS) entry which is preliminary data.</text>
</comment>
<dbReference type="PATRIC" id="fig|1294142.3.peg.2339"/>
<feature type="domain" description="REase associating with pPIWI RE" evidence="1">
    <location>
        <begin position="234"/>
        <end position="352"/>
    </location>
</feature>
<accession>U2NMW3</accession>
<reference evidence="2 3" key="1">
    <citation type="journal article" date="2013" name="Genome Announc.">
        <title>Draft Genome Sequence of the Hydrogen- and Ethanol-Producing Bacterium Clostridium intestinale Strain URNW.</title>
        <authorList>
            <person name="Lal S."/>
            <person name="Ramachandran U."/>
            <person name="Zhang X."/>
            <person name="Sparling R."/>
            <person name="Levin D.B."/>
        </authorList>
    </citation>
    <scope>NUCLEOTIDE SEQUENCE [LARGE SCALE GENOMIC DNA]</scope>
    <source>
        <strain evidence="2 3">URNW</strain>
    </source>
</reference>
<dbReference type="AlphaFoldDB" id="U2NMW3"/>
<dbReference type="Pfam" id="PF18154">
    <property type="entry name" value="pPIWI_RE_REase"/>
    <property type="match status" value="1"/>
</dbReference>
<dbReference type="OrthoDB" id="580959at2"/>
<keyword evidence="3" id="KW-1185">Reference proteome</keyword>
<dbReference type="Proteomes" id="UP000016721">
    <property type="component" value="Unassembled WGS sequence"/>
</dbReference>
<organism evidence="2 3">
    <name type="scientific">Clostridium intestinale URNW</name>
    <dbReference type="NCBI Taxonomy" id="1294142"/>
    <lineage>
        <taxon>Bacteria</taxon>
        <taxon>Bacillati</taxon>
        <taxon>Bacillota</taxon>
        <taxon>Clostridia</taxon>
        <taxon>Eubacteriales</taxon>
        <taxon>Clostridiaceae</taxon>
        <taxon>Clostridium</taxon>
    </lineage>
</organism>
<sequence>MNSESIMLLYSTKEAIEELDAEKKLMKLNRLLQIITRTLIENKQYDFPTNIPELLTFLKTTPVKQYIHEITQEIYAINEYLNLTEEFIQYLDEENSEEKSQKLMYDLLKLLRQSNYSNKEEIYIELRRLIRYNYYISVRELELAIKSKYDKEIYSKIYNMYEKANDLHGKYELCLVCGRNINLSDSKNGECINKVCNYYIKALNLKSVVKEFKEKMLRLNNGIYKYNLMSSIGEFEIYNRCIEWFKDKNVILYPNVDEYDISIIDDIEAIRVNLDIKDTADPMRLTKILLENTNLEKLKKKEGDTFNFIVIPDHREKIYKLENDKSYTKELNVLLKENNVEVDVICQRHLKNRLIRIFKEV</sequence>
<name>U2NMW3_9CLOT</name>
<gene>
    <name evidence="2" type="ORF">CINTURNW_2267</name>
</gene>
<evidence type="ECO:0000313" key="3">
    <source>
        <dbReference type="Proteomes" id="UP000016721"/>
    </source>
</evidence>
<dbReference type="RefSeq" id="WP_021802264.1">
    <property type="nucleotide sequence ID" value="NZ_KI273145.1"/>
</dbReference>
<dbReference type="eggNOG" id="ENOG50327TN">
    <property type="taxonomic scope" value="Bacteria"/>
</dbReference>
<dbReference type="InterPro" id="IPR040828">
    <property type="entry name" value="pPIWI_RE_REase"/>
</dbReference>
<dbReference type="HOGENOM" id="CLU_731139_0_0_9"/>